<dbReference type="PANTHER" id="PTHR35385">
    <property type="entry name" value="PROTEIN B, PUTATIVE-RELATED-RELATED"/>
    <property type="match status" value="1"/>
</dbReference>
<accession>A0AAE1KNR9</accession>
<organism evidence="1 2">
    <name type="scientific">Petrolisthes cinctipes</name>
    <name type="common">Flat porcelain crab</name>
    <dbReference type="NCBI Taxonomy" id="88211"/>
    <lineage>
        <taxon>Eukaryota</taxon>
        <taxon>Metazoa</taxon>
        <taxon>Ecdysozoa</taxon>
        <taxon>Arthropoda</taxon>
        <taxon>Crustacea</taxon>
        <taxon>Multicrustacea</taxon>
        <taxon>Malacostraca</taxon>
        <taxon>Eumalacostraca</taxon>
        <taxon>Eucarida</taxon>
        <taxon>Decapoda</taxon>
        <taxon>Pleocyemata</taxon>
        <taxon>Anomura</taxon>
        <taxon>Galatheoidea</taxon>
        <taxon>Porcellanidae</taxon>
        <taxon>Petrolisthes</taxon>
    </lineage>
</organism>
<evidence type="ECO:0008006" key="3">
    <source>
        <dbReference type="Google" id="ProtNLM"/>
    </source>
</evidence>
<gene>
    <name evidence="1" type="ORF">Pcinc_017177</name>
</gene>
<dbReference type="AlphaFoldDB" id="A0AAE1KNR9"/>
<evidence type="ECO:0000313" key="2">
    <source>
        <dbReference type="Proteomes" id="UP001286313"/>
    </source>
</evidence>
<name>A0AAE1KNR9_PETCI</name>
<comment type="caution">
    <text evidence="1">The sequence shown here is derived from an EMBL/GenBank/DDBJ whole genome shotgun (WGS) entry which is preliminary data.</text>
</comment>
<dbReference type="PANTHER" id="PTHR35385:SF2">
    <property type="entry name" value="PROTEIN B, PUTATIVE-RELATED"/>
    <property type="match status" value="1"/>
</dbReference>
<keyword evidence="2" id="KW-1185">Reference proteome</keyword>
<evidence type="ECO:0000313" key="1">
    <source>
        <dbReference type="EMBL" id="KAK3878153.1"/>
    </source>
</evidence>
<dbReference type="Proteomes" id="UP001286313">
    <property type="component" value="Unassembled WGS sequence"/>
</dbReference>
<dbReference type="EMBL" id="JAWQEG010001582">
    <property type="protein sequence ID" value="KAK3878153.1"/>
    <property type="molecule type" value="Genomic_DNA"/>
</dbReference>
<proteinExistence type="predicted"/>
<reference evidence="1" key="1">
    <citation type="submission" date="2023-10" db="EMBL/GenBank/DDBJ databases">
        <title>Genome assemblies of two species of porcelain crab, Petrolisthes cinctipes and Petrolisthes manimaculis (Anomura: Porcellanidae).</title>
        <authorList>
            <person name="Angst P."/>
        </authorList>
    </citation>
    <scope>NUCLEOTIDE SEQUENCE</scope>
    <source>
        <strain evidence="1">PB745_01</strain>
        <tissue evidence="1">Gill</tissue>
    </source>
</reference>
<sequence length="448" mass="50745">MGLRQLRVLPETREEFLKYFEMGFTRSQATRIHQQKLNFNLTDLANHGINPSLRSSAWIREVWLTENHGHLSGESMFSAIQKYKNNNEATRIELEVYDGGNFAIVLVWRWLCDANHGVKKEERQQLIQVMKQLVYLTKLVERKEEWSIHYRAGRLLRGHHTNNFAESAMCIIKDIVLNRSKAYNTCQLVMLMNEVYNSYIQHRLLDVALGRTNIKSSKATKSQIKEIVQVNDFLFEVQSESKEDKYFVDMEVGICVCPVGQTGAICKHQTACADRYMLHLPQEFKNIPASRQWLVGIALGRKPPLDFFTELQESTVEMVASSVVAGEEVGSSVLPGEEVGSSVLIGEEASSSALATNTDNRLCPAVHSDDDFVEVPPRASKDSMVVQQASETKLNEFICFIQEIIKDYGDGETDVALERAMKTRLCKPELDFVSSNSLLQTPVTVTEV</sequence>
<protein>
    <recommendedName>
        <fullName evidence="3">SWIM-type domain-containing protein</fullName>
    </recommendedName>
</protein>